<feature type="compositionally biased region" description="Polar residues" evidence="1">
    <location>
        <begin position="9"/>
        <end position="25"/>
    </location>
</feature>
<feature type="non-terminal residue" evidence="2">
    <location>
        <position position="101"/>
    </location>
</feature>
<evidence type="ECO:0000313" key="2">
    <source>
        <dbReference type="EMBL" id="GAG29082.1"/>
    </source>
</evidence>
<reference evidence="2" key="1">
    <citation type="journal article" date="2014" name="Front. Microbiol.">
        <title>High frequency of phylogenetically diverse reductive dehalogenase-homologous genes in deep subseafloor sedimentary metagenomes.</title>
        <authorList>
            <person name="Kawai M."/>
            <person name="Futagami T."/>
            <person name="Toyoda A."/>
            <person name="Takaki Y."/>
            <person name="Nishi S."/>
            <person name="Hori S."/>
            <person name="Arai W."/>
            <person name="Tsubouchi T."/>
            <person name="Morono Y."/>
            <person name="Uchiyama I."/>
            <person name="Ito T."/>
            <person name="Fujiyama A."/>
            <person name="Inagaki F."/>
            <person name="Takami H."/>
        </authorList>
    </citation>
    <scope>NUCLEOTIDE SEQUENCE</scope>
    <source>
        <strain evidence="2">Expedition CK06-06</strain>
    </source>
</reference>
<accession>X0X0Y0</accession>
<organism evidence="2">
    <name type="scientific">marine sediment metagenome</name>
    <dbReference type="NCBI Taxonomy" id="412755"/>
    <lineage>
        <taxon>unclassified sequences</taxon>
        <taxon>metagenomes</taxon>
        <taxon>ecological metagenomes</taxon>
    </lineage>
</organism>
<name>X0X0Y0_9ZZZZ</name>
<protein>
    <submittedName>
        <fullName evidence="2">Uncharacterized protein</fullName>
    </submittedName>
</protein>
<proteinExistence type="predicted"/>
<sequence>MARSENARSAESGGSVTDGSRSSTEGSGSPNHGNGPSAEGGECPEEVRQRPDYRTLAVRGSATVLGEQGGDSGLTAAGLALHRTWRGAYHDRQPNNAPGGM</sequence>
<feature type="region of interest" description="Disordered" evidence="1">
    <location>
        <begin position="1"/>
        <end position="54"/>
    </location>
</feature>
<dbReference type="EMBL" id="BARS01045045">
    <property type="protein sequence ID" value="GAG29082.1"/>
    <property type="molecule type" value="Genomic_DNA"/>
</dbReference>
<dbReference type="AlphaFoldDB" id="X0X0Y0"/>
<comment type="caution">
    <text evidence="2">The sequence shown here is derived from an EMBL/GenBank/DDBJ whole genome shotgun (WGS) entry which is preliminary data.</text>
</comment>
<gene>
    <name evidence="2" type="ORF">S01H1_67972</name>
</gene>
<feature type="compositionally biased region" description="Low complexity" evidence="1">
    <location>
        <begin position="26"/>
        <end position="37"/>
    </location>
</feature>
<evidence type="ECO:0000256" key="1">
    <source>
        <dbReference type="SAM" id="MobiDB-lite"/>
    </source>
</evidence>